<dbReference type="InterPro" id="IPR058627">
    <property type="entry name" value="MdtA-like_C"/>
</dbReference>
<organism evidence="2 3">
    <name type="scientific">Listeria farberi</name>
    <dbReference type="NCBI Taxonomy" id="2713500"/>
    <lineage>
        <taxon>Bacteria</taxon>
        <taxon>Bacillati</taxon>
        <taxon>Bacillota</taxon>
        <taxon>Bacilli</taxon>
        <taxon>Bacillales</taxon>
        <taxon>Listeriaceae</taxon>
        <taxon>Listeria</taxon>
    </lineage>
</organism>
<dbReference type="Gene3D" id="2.40.30.170">
    <property type="match status" value="1"/>
</dbReference>
<evidence type="ECO:0000313" key="3">
    <source>
        <dbReference type="Proteomes" id="UP000518829"/>
    </source>
</evidence>
<protein>
    <recommendedName>
        <fullName evidence="1">Multidrug resistance protein MdtA-like C-terminal permuted SH3 domain-containing protein</fullName>
    </recommendedName>
</protein>
<sequence>MLIIVVASIGYYFIKEDEKKTPQAINYKTVEVKKTDLSVYVSAEGHIVKKVNEWPDYEDFAVQIMVDELEINQIKEKQTANINVEAVANKIYKGNVSDIDEKGIINGSVTYYKVTIDLENEADLKENMSISADVLVALEKMVLTIPIEAVQTNKQDKSYVYMVDENKRKKKILIETGKHNTKSIQIIKGLTEGQTVIIP</sequence>
<dbReference type="Gene3D" id="2.40.420.20">
    <property type="match status" value="1"/>
</dbReference>
<dbReference type="Proteomes" id="UP000518829">
    <property type="component" value="Unassembled WGS sequence"/>
</dbReference>
<keyword evidence="3" id="KW-1185">Reference proteome</keyword>
<feature type="domain" description="Multidrug resistance protein MdtA-like C-terminal permuted SH3" evidence="1">
    <location>
        <begin position="142"/>
        <end position="198"/>
    </location>
</feature>
<proteinExistence type="predicted"/>
<dbReference type="EMBL" id="JAARPH010000004">
    <property type="protein sequence ID" value="MBC1376241.1"/>
    <property type="molecule type" value="Genomic_DNA"/>
</dbReference>
<dbReference type="PANTHER" id="PTHR30469:SF33">
    <property type="entry name" value="SLR1207 PROTEIN"/>
    <property type="match status" value="1"/>
</dbReference>
<dbReference type="RefSeq" id="WP_185318986.1">
    <property type="nucleotide sequence ID" value="NZ_JAARPH010000004.1"/>
</dbReference>
<accession>A0ABR6SQ54</accession>
<dbReference type="PANTHER" id="PTHR30469">
    <property type="entry name" value="MULTIDRUG RESISTANCE PROTEIN MDTA"/>
    <property type="match status" value="1"/>
</dbReference>
<name>A0ABR6SQ54_9LIST</name>
<reference evidence="2 3" key="1">
    <citation type="submission" date="2020-03" db="EMBL/GenBank/DDBJ databases">
        <title>Soil Listeria distribution.</title>
        <authorList>
            <person name="Liao J."/>
            <person name="Wiedmann M."/>
        </authorList>
    </citation>
    <scope>NUCLEOTIDE SEQUENCE [LARGE SCALE GENOMIC DNA]</scope>
    <source>
        <strain evidence="2 3">FSL L7-1699</strain>
    </source>
</reference>
<evidence type="ECO:0000313" key="2">
    <source>
        <dbReference type="EMBL" id="MBC1376241.1"/>
    </source>
</evidence>
<dbReference type="Pfam" id="PF25967">
    <property type="entry name" value="RND-MFP_C"/>
    <property type="match status" value="1"/>
</dbReference>
<gene>
    <name evidence="2" type="ORF">HB839_11965</name>
</gene>
<evidence type="ECO:0000259" key="1">
    <source>
        <dbReference type="Pfam" id="PF25967"/>
    </source>
</evidence>
<comment type="caution">
    <text evidence="2">The sequence shown here is derived from an EMBL/GenBank/DDBJ whole genome shotgun (WGS) entry which is preliminary data.</text>
</comment>